<accession>A0ACC1B8L8</accession>
<dbReference type="Proteomes" id="UP001164250">
    <property type="component" value="Chromosome 6"/>
</dbReference>
<reference evidence="2" key="1">
    <citation type="journal article" date="2023" name="G3 (Bethesda)">
        <title>Genome assembly and association tests identify interacting loci associated with vigor, precocity, and sex in interspecific pistachio rootstocks.</title>
        <authorList>
            <person name="Palmer W."/>
            <person name="Jacygrad E."/>
            <person name="Sagayaradj S."/>
            <person name="Cavanaugh K."/>
            <person name="Han R."/>
            <person name="Bertier L."/>
            <person name="Beede B."/>
            <person name="Kafkas S."/>
            <person name="Golino D."/>
            <person name="Preece J."/>
            <person name="Michelmore R."/>
        </authorList>
    </citation>
    <scope>NUCLEOTIDE SEQUENCE [LARGE SCALE GENOMIC DNA]</scope>
</reference>
<proteinExistence type="predicted"/>
<comment type="caution">
    <text evidence="1">The sequence shown here is derived from an EMBL/GenBank/DDBJ whole genome shotgun (WGS) entry which is preliminary data.</text>
</comment>
<evidence type="ECO:0000313" key="1">
    <source>
        <dbReference type="EMBL" id="KAJ0095183.1"/>
    </source>
</evidence>
<gene>
    <name evidence="1" type="ORF">Patl1_15039</name>
</gene>
<organism evidence="1 2">
    <name type="scientific">Pistacia atlantica</name>
    <dbReference type="NCBI Taxonomy" id="434234"/>
    <lineage>
        <taxon>Eukaryota</taxon>
        <taxon>Viridiplantae</taxon>
        <taxon>Streptophyta</taxon>
        <taxon>Embryophyta</taxon>
        <taxon>Tracheophyta</taxon>
        <taxon>Spermatophyta</taxon>
        <taxon>Magnoliopsida</taxon>
        <taxon>eudicotyledons</taxon>
        <taxon>Gunneridae</taxon>
        <taxon>Pentapetalae</taxon>
        <taxon>rosids</taxon>
        <taxon>malvids</taxon>
        <taxon>Sapindales</taxon>
        <taxon>Anacardiaceae</taxon>
        <taxon>Pistacia</taxon>
    </lineage>
</organism>
<name>A0ACC1B8L8_9ROSI</name>
<sequence>MSSSQKDLCHLLATFHYLVWCMSCTRHFSLCLQQCRSPKRCVSFSLFLALHFFLLEAVTNPDLKPLLDFKASSDKAGQLTTWNETSEPCGGWTGVSCLQNRVSRLVLENLELSGSFESLTSLTQLRVLSLKNNRFTGSVPDLSNFTALKLLFLSHNDFSGEFPASVQSLFRLNRLDLSYNNFTGQIPSTVNRLTHLLTLRLEENGFSGQITGLNLQNLQDLNVSGNNLSGKIPASLSSFPLSSFTQNAALCGSPLQACKTVVSDPTKPGSDGAIASPLNPGNNPSSVVTSSPSSIPTNTNPNPNTPQNPHKTRAKISSIAVIAIIVGDFLVLAIISLLLYCYFWRNYVRDRKRSKLMESEKIVYSSSPYPAQSAYERGSMVFFEGVKRFELEDLLRASAEMLGKGGFGTAYKAVLDDGSVVAVKRLKDASVGGKREFEQHMEVLGRLRHPNLVGLKAYYFAREEKLLVSDFMPNGSLFWLLHGNRGPGRTPLDWTTRLKIAAGAARGLAFIHNTCKSLKLTHGNIKSTNILLDRTGNARVSDFGLSVFAPPNTVQRSNGYRAPELSSSDGRKQSQKSDVYSFGVLLLEILTGKCPSVIDGASGTGVGYGGVVDLPRWVQSVVREEWTAEVFDLELMRYKDIEEEMVGLLQVAMSCTAASPDQRPSVGQVVKMIEEIRGVEVSPCHENFDSVSDSPCLSEDTVGGVSQ</sequence>
<protein>
    <submittedName>
        <fullName evidence="1">Uncharacterized protein</fullName>
    </submittedName>
</protein>
<evidence type="ECO:0000313" key="2">
    <source>
        <dbReference type="Proteomes" id="UP001164250"/>
    </source>
</evidence>
<keyword evidence="2" id="KW-1185">Reference proteome</keyword>
<dbReference type="EMBL" id="CM047902">
    <property type="protein sequence ID" value="KAJ0095183.1"/>
    <property type="molecule type" value="Genomic_DNA"/>
</dbReference>